<accession>A0AB39I5V4</accession>
<protein>
    <submittedName>
        <fullName evidence="1">Uncharacterized protein</fullName>
    </submittedName>
</protein>
<dbReference type="RefSeq" id="WP_280041258.1">
    <property type="nucleotide sequence ID" value="NZ_CP162607.1"/>
</dbReference>
<dbReference type="AlphaFoldDB" id="A0AB39I5V4"/>
<reference evidence="1" key="1">
    <citation type="submission" date="2024-07" db="EMBL/GenBank/DDBJ databases">
        <title>Identification and characteristics of a novel species of coltsfoot's symbiotic bacteria.</title>
        <authorList>
            <person name="Juszczyk A."/>
            <person name="Jasielczuk I."/>
            <person name="Gurgul A."/>
            <person name="Rogala M."/>
            <person name="Kowalczyk A."/>
            <person name="Szmatola T."/>
            <person name="Kosecka-Strojek M."/>
            <person name="Arent Z."/>
            <person name="Latowski D."/>
        </authorList>
    </citation>
    <scope>NUCLEOTIDE SEQUENCE</scope>
    <source>
        <strain evidence="1">Hg7Tf</strain>
    </source>
</reference>
<sequence>MSRFPFEVKPTVFVEPVAVNMGAMSDQDEANNYAQCQHGLFYRYSDEECDSLLCWMRASPGYPTINGCKIVYLSPRGSKAWTLVR</sequence>
<evidence type="ECO:0000313" key="1">
    <source>
        <dbReference type="EMBL" id="XDK38242.1"/>
    </source>
</evidence>
<dbReference type="EMBL" id="CP162607">
    <property type="protein sequence ID" value="XDK38242.1"/>
    <property type="molecule type" value="Genomic_DNA"/>
</dbReference>
<proteinExistence type="predicted"/>
<organism evidence="1">
    <name type="scientific">Pseudomonas sp. Hg7Tf</name>
    <dbReference type="NCBI Taxonomy" id="3236988"/>
    <lineage>
        <taxon>Bacteria</taxon>
        <taxon>Pseudomonadati</taxon>
        <taxon>Pseudomonadota</taxon>
        <taxon>Gammaproteobacteria</taxon>
        <taxon>Pseudomonadales</taxon>
        <taxon>Pseudomonadaceae</taxon>
        <taxon>Pseudomonas</taxon>
    </lineage>
</organism>
<gene>
    <name evidence="1" type="ORF">AB4Y39_06145</name>
</gene>
<name>A0AB39I5V4_9PSED</name>